<dbReference type="Proteomes" id="UP000886595">
    <property type="component" value="Unassembled WGS sequence"/>
</dbReference>
<keyword evidence="2" id="KW-1185">Reference proteome</keyword>
<accession>A0A8X7SIM3</accession>
<protein>
    <submittedName>
        <fullName evidence="1">Uncharacterized protein</fullName>
    </submittedName>
</protein>
<sequence length="109" mass="11962">MGDVVMFQGRRNVGEKKRWSSVRSYLCGDQFNSVLAVEDSGSIKDSVDALLTMSQQLISGSVSVKQHLENDEDSVSVKSSEVSVTQVTQPLQDKISKVVKEVLESKTVI</sequence>
<organism evidence="1 2">
    <name type="scientific">Brassica carinata</name>
    <name type="common">Ethiopian mustard</name>
    <name type="synonym">Abyssinian cabbage</name>
    <dbReference type="NCBI Taxonomy" id="52824"/>
    <lineage>
        <taxon>Eukaryota</taxon>
        <taxon>Viridiplantae</taxon>
        <taxon>Streptophyta</taxon>
        <taxon>Embryophyta</taxon>
        <taxon>Tracheophyta</taxon>
        <taxon>Spermatophyta</taxon>
        <taxon>Magnoliopsida</taxon>
        <taxon>eudicotyledons</taxon>
        <taxon>Gunneridae</taxon>
        <taxon>Pentapetalae</taxon>
        <taxon>rosids</taxon>
        <taxon>malvids</taxon>
        <taxon>Brassicales</taxon>
        <taxon>Brassicaceae</taxon>
        <taxon>Brassiceae</taxon>
        <taxon>Brassica</taxon>
    </lineage>
</organism>
<dbReference type="EMBL" id="JAAMPC010000006">
    <property type="protein sequence ID" value="KAG2307211.1"/>
    <property type="molecule type" value="Genomic_DNA"/>
</dbReference>
<evidence type="ECO:0000313" key="1">
    <source>
        <dbReference type="EMBL" id="KAG2307211.1"/>
    </source>
</evidence>
<name>A0A8X7SIM3_BRACI</name>
<proteinExistence type="predicted"/>
<evidence type="ECO:0000313" key="2">
    <source>
        <dbReference type="Proteomes" id="UP000886595"/>
    </source>
</evidence>
<gene>
    <name evidence="1" type="ORF">Bca52824_026959</name>
</gene>
<reference evidence="1 2" key="1">
    <citation type="submission" date="2020-02" db="EMBL/GenBank/DDBJ databases">
        <authorList>
            <person name="Ma Q."/>
            <person name="Huang Y."/>
            <person name="Song X."/>
            <person name="Pei D."/>
        </authorList>
    </citation>
    <scope>NUCLEOTIDE SEQUENCE [LARGE SCALE GENOMIC DNA]</scope>
    <source>
        <strain evidence="1">Sxm20200214</strain>
        <tissue evidence="1">Leaf</tissue>
    </source>
</reference>
<comment type="caution">
    <text evidence="1">The sequence shown here is derived from an EMBL/GenBank/DDBJ whole genome shotgun (WGS) entry which is preliminary data.</text>
</comment>
<dbReference type="AlphaFoldDB" id="A0A8X7SIM3"/>
<dbReference type="OrthoDB" id="779903at2759"/>